<evidence type="ECO:0000256" key="1">
    <source>
        <dbReference type="SAM" id="MobiDB-lite"/>
    </source>
</evidence>
<feature type="non-terminal residue" evidence="2">
    <location>
        <position position="119"/>
    </location>
</feature>
<keyword evidence="3" id="KW-1185">Reference proteome</keyword>
<dbReference type="AlphaFoldDB" id="A0A2J8AJC4"/>
<proteinExistence type="predicted"/>
<feature type="compositionally biased region" description="Polar residues" evidence="1">
    <location>
        <begin position="60"/>
        <end position="72"/>
    </location>
</feature>
<gene>
    <name evidence="2" type="ORF">TSOC_000412</name>
</gene>
<dbReference type="EMBL" id="PGGS01000006">
    <property type="protein sequence ID" value="PNH12615.1"/>
    <property type="molecule type" value="Genomic_DNA"/>
</dbReference>
<evidence type="ECO:0000313" key="2">
    <source>
        <dbReference type="EMBL" id="PNH12615.1"/>
    </source>
</evidence>
<evidence type="ECO:0000313" key="3">
    <source>
        <dbReference type="Proteomes" id="UP000236333"/>
    </source>
</evidence>
<feature type="compositionally biased region" description="Low complexity" evidence="1">
    <location>
        <begin position="81"/>
        <end position="90"/>
    </location>
</feature>
<organism evidence="2 3">
    <name type="scientific">Tetrabaena socialis</name>
    <dbReference type="NCBI Taxonomy" id="47790"/>
    <lineage>
        <taxon>Eukaryota</taxon>
        <taxon>Viridiplantae</taxon>
        <taxon>Chlorophyta</taxon>
        <taxon>core chlorophytes</taxon>
        <taxon>Chlorophyceae</taxon>
        <taxon>CS clade</taxon>
        <taxon>Chlamydomonadales</taxon>
        <taxon>Tetrabaenaceae</taxon>
        <taxon>Tetrabaena</taxon>
    </lineage>
</organism>
<feature type="region of interest" description="Disordered" evidence="1">
    <location>
        <begin position="49"/>
        <end position="90"/>
    </location>
</feature>
<dbReference type="Proteomes" id="UP000236333">
    <property type="component" value="Unassembled WGS sequence"/>
</dbReference>
<feature type="non-terminal residue" evidence="2">
    <location>
        <position position="1"/>
    </location>
</feature>
<comment type="caution">
    <text evidence="2">The sequence shown here is derived from an EMBL/GenBank/DDBJ whole genome shotgun (WGS) entry which is preliminary data.</text>
</comment>
<reference evidence="2 3" key="1">
    <citation type="journal article" date="2017" name="Mol. Biol. Evol.">
        <title>The 4-celled Tetrabaena socialis nuclear genome reveals the essential components for genetic control of cell number at the origin of multicellularity in the volvocine lineage.</title>
        <authorList>
            <person name="Featherston J."/>
            <person name="Arakaki Y."/>
            <person name="Hanschen E.R."/>
            <person name="Ferris P.J."/>
            <person name="Michod R.E."/>
            <person name="Olson B.J.S.C."/>
            <person name="Nozaki H."/>
            <person name="Durand P.M."/>
        </authorList>
    </citation>
    <scope>NUCLEOTIDE SEQUENCE [LARGE SCALE GENOMIC DNA]</scope>
    <source>
        <strain evidence="2 3">NIES-571</strain>
    </source>
</reference>
<sequence>TWPAPRPWGWWRGCPRAAPWRWWGPRGGRRCRRTAATWLRCTCWRLEASCGRPCPATRPAPSTGSTSQTNGASRRRRRQGRQPPRMARGSWWWRREAAAAAVVGESFGVRPNRGWLQKG</sequence>
<name>A0A2J8AJC4_9CHLO</name>
<accession>A0A2J8AJC4</accession>
<protein>
    <submittedName>
        <fullName evidence="2">Uncharacterized protein</fullName>
    </submittedName>
</protein>